<reference evidence="11" key="1">
    <citation type="submission" date="2006-10" db="EMBL/GenBank/DDBJ databases">
        <authorList>
            <person name="Kim S.-M."/>
            <person name="Kuzuyama T."/>
            <person name="Chang Y.-J."/>
            <person name="Kim S.-U."/>
        </authorList>
    </citation>
    <scope>NUCLEOTIDE SEQUENCE</scope>
</reference>
<dbReference type="EC" id="1.17.7.4" evidence="10"/>
<accession>A9P332</accession>
<dbReference type="GO" id="GO:0046872">
    <property type="term" value="F:metal ion binding"/>
    <property type="evidence" value="ECO:0007669"/>
    <property type="project" value="UniProtKB-KW"/>
</dbReference>
<evidence type="ECO:0000256" key="2">
    <source>
        <dbReference type="ARBA" id="ARBA00022485"/>
    </source>
</evidence>
<evidence type="ECO:0000256" key="4">
    <source>
        <dbReference type="ARBA" id="ARBA00023002"/>
    </source>
</evidence>
<dbReference type="EMBL" id="EF095155">
    <property type="protein sequence ID" value="ABO26588.1"/>
    <property type="molecule type" value="mRNA"/>
</dbReference>
<dbReference type="Gene3D" id="3.40.50.11270">
    <property type="match status" value="1"/>
</dbReference>
<keyword evidence="5" id="KW-0408">Iron</keyword>
<organism evidence="11">
    <name type="scientific">Pinus taeda</name>
    <name type="common">Loblolly pine</name>
    <dbReference type="NCBI Taxonomy" id="3352"/>
    <lineage>
        <taxon>Eukaryota</taxon>
        <taxon>Viridiplantae</taxon>
        <taxon>Streptophyta</taxon>
        <taxon>Embryophyta</taxon>
        <taxon>Tracheophyta</taxon>
        <taxon>Spermatophyta</taxon>
        <taxon>Pinopsida</taxon>
        <taxon>Pinidae</taxon>
        <taxon>Conifers I</taxon>
        <taxon>Pinales</taxon>
        <taxon>Pinaceae</taxon>
        <taxon>Pinus</taxon>
        <taxon>Pinus subgen. Pinus</taxon>
    </lineage>
</organism>
<evidence type="ECO:0000256" key="9">
    <source>
        <dbReference type="ARBA" id="ARBA00046335"/>
    </source>
</evidence>
<sequence length="487" mass="54831">MAQACAVLSSVSSCRNDALQSAQVKMLQVRHSPLVHNQNHINLRRQKEKKKITAGIGVVRCHGGAATTAVEASESEEFDSKSFRKNLTRSKNYNRKGFGYKDEMLALMDQEYTSDLVKTLKENNNEFTWGNVTVKLAKSYGFCWGVERAVQIAYEARKQFPVERIWITNEIIHNPTVNERLEEMDVHSIPIGNEGKRFDVVNKGDVVILPAFGASVHEMQLLSEKNVQIVDTTCPWVSKVWNTVEKHKQGEYTSIIHGKYSHEETIATASFAGTYIIVKNITEARYVCDYILNGELDGSSGTKEEFLKKFKNAVSKGFDPDVDLVKLGIANQTTMLKGETEEIGKLAEKTMMRRFGVENINKHFISFNTICDATQERQDAMDDLVKEKLDFILVVGGWNSSNTSHLQEIAELNDIPSYWIDNEQRIGPGNKITFKLNHGELVEKDHWLPEGPITIGITSGASTPDKVVEDALKKIFEIKREEVLQAA</sequence>
<reference evidence="11" key="2">
    <citation type="journal article" date="2008" name="Planta">
        <title>1-Hydroxy-2-methyl-2-(E)-butenyl 4-diphosphate reductase (IDS) is encoded by multicopy genes in gymnosperms Ginkgo biloba and Pinus taeda.</title>
        <authorList>
            <person name="Kim S.M."/>
            <person name="Kuzuyama T."/>
            <person name="Kobayashi A."/>
            <person name="Sando T."/>
            <person name="Chang Y.J."/>
            <person name="Kim S.U."/>
        </authorList>
    </citation>
    <scope>NUCLEOTIDE SEQUENCE</scope>
</reference>
<dbReference type="Gene3D" id="3.40.1010.20">
    <property type="entry name" value="4-hydroxy-3-methylbut-2-enyl diphosphate reductase, catalytic domain"/>
    <property type="match status" value="2"/>
</dbReference>
<evidence type="ECO:0000256" key="8">
    <source>
        <dbReference type="ARBA" id="ARBA00046314"/>
    </source>
</evidence>
<dbReference type="PANTHER" id="PTHR31619:SF5">
    <property type="entry name" value="4-HYDROXY-3-METHYLBUT-2-ENYL DIPHOSPHATE REDUCTASE, CHLOROPLASTIC"/>
    <property type="match status" value="1"/>
</dbReference>
<dbReference type="GO" id="GO:0019288">
    <property type="term" value="P:isopentenyl diphosphate biosynthetic process, methylerythritol 4-phosphate pathway"/>
    <property type="evidence" value="ECO:0007669"/>
    <property type="project" value="InterPro"/>
</dbReference>
<keyword evidence="3" id="KW-0479">Metal-binding</keyword>
<evidence type="ECO:0000256" key="3">
    <source>
        <dbReference type="ARBA" id="ARBA00022723"/>
    </source>
</evidence>
<evidence type="ECO:0000256" key="5">
    <source>
        <dbReference type="ARBA" id="ARBA00023004"/>
    </source>
</evidence>
<comment type="cofactor">
    <cofactor evidence="1">
        <name>[4Fe-4S] cluster</name>
        <dbReference type="ChEBI" id="CHEBI:49883"/>
    </cofactor>
</comment>
<evidence type="ECO:0000256" key="10">
    <source>
        <dbReference type="ARBA" id="ARBA00047177"/>
    </source>
</evidence>
<gene>
    <name evidence="11" type="primary">IDS2</name>
</gene>
<dbReference type="NCBIfam" id="TIGR00216">
    <property type="entry name" value="ispH_lytB"/>
    <property type="match status" value="1"/>
</dbReference>
<dbReference type="NCBIfam" id="NF009911">
    <property type="entry name" value="PRK13371.1"/>
    <property type="match status" value="1"/>
</dbReference>
<evidence type="ECO:0000256" key="7">
    <source>
        <dbReference type="ARBA" id="ARBA00046313"/>
    </source>
</evidence>
<name>A9P332_PINTA</name>
<dbReference type="AlphaFoldDB" id="A9P332"/>
<comment type="pathway">
    <text evidence="8">Isoprenoid biosynthesis; dimethylallyl diphosphate biosynthesis; dimethylallyl diphosphate from (2E)-4-hydroxy-3-methylbutenyl diphosphate: step 1/1.</text>
</comment>
<dbReference type="GO" id="GO:0051745">
    <property type="term" value="F:4-hydroxy-3-methylbut-2-enyl diphosphate reductase activity"/>
    <property type="evidence" value="ECO:0007669"/>
    <property type="project" value="UniProtKB-EC"/>
</dbReference>
<keyword evidence="4" id="KW-0560">Oxidoreductase</keyword>
<comment type="pathway">
    <text evidence="7">Isoprenoid biosynthesis; isopentenyl diphosphate biosynthesis via DXP pathway; isopentenyl diphosphate from 1-deoxy-D-xylulose 5-phosphate: step 6/6.</text>
</comment>
<protein>
    <recommendedName>
        <fullName evidence="10">4-hydroxy-3-methylbut-2-enyl diphosphate reductase</fullName>
        <ecNumber evidence="10">1.17.7.4</ecNumber>
    </recommendedName>
</protein>
<keyword evidence="2" id="KW-0004">4Fe-4S</keyword>
<dbReference type="CDD" id="cd13944">
    <property type="entry name" value="lytB_ispH"/>
    <property type="match status" value="1"/>
</dbReference>
<dbReference type="HAMAP" id="MF_00191">
    <property type="entry name" value="IspH"/>
    <property type="match status" value="1"/>
</dbReference>
<comment type="similarity">
    <text evidence="9">Belongs to the IspH family.</text>
</comment>
<proteinExistence type="evidence at transcript level"/>
<evidence type="ECO:0000256" key="6">
    <source>
        <dbReference type="ARBA" id="ARBA00023014"/>
    </source>
</evidence>
<dbReference type="Pfam" id="PF02401">
    <property type="entry name" value="LYTB"/>
    <property type="match status" value="1"/>
</dbReference>
<dbReference type="PANTHER" id="PTHR31619">
    <property type="entry name" value="4-HYDROXY-3-METHYLBUT-2-ENYL DIPHOSPHATE REDUCTASE, CHLOROPLASTIC"/>
    <property type="match status" value="1"/>
</dbReference>
<dbReference type="GO" id="GO:0050992">
    <property type="term" value="P:dimethylallyl diphosphate biosynthetic process"/>
    <property type="evidence" value="ECO:0007669"/>
    <property type="project" value="InterPro"/>
</dbReference>
<evidence type="ECO:0000313" key="11">
    <source>
        <dbReference type="EMBL" id="ABO26588.1"/>
    </source>
</evidence>
<dbReference type="GO" id="GO:0051539">
    <property type="term" value="F:4 iron, 4 sulfur cluster binding"/>
    <property type="evidence" value="ECO:0007669"/>
    <property type="project" value="UniProtKB-KW"/>
</dbReference>
<dbReference type="InterPro" id="IPR003451">
    <property type="entry name" value="LytB/IspH"/>
</dbReference>
<keyword evidence="6" id="KW-0411">Iron-sulfur</keyword>
<evidence type="ECO:0000256" key="1">
    <source>
        <dbReference type="ARBA" id="ARBA00001966"/>
    </source>
</evidence>